<dbReference type="Proteomes" id="UP000886520">
    <property type="component" value="Chromosome 22"/>
</dbReference>
<gene>
    <name evidence="1" type="ORF">GOP47_0022921</name>
</gene>
<dbReference type="AlphaFoldDB" id="A0A9D4U7E7"/>
<accession>A0A9D4U7E7</accession>
<comment type="caution">
    <text evidence="1">The sequence shown here is derived from an EMBL/GenBank/DDBJ whole genome shotgun (WGS) entry which is preliminary data.</text>
</comment>
<organism evidence="1 2">
    <name type="scientific">Adiantum capillus-veneris</name>
    <name type="common">Maidenhair fern</name>
    <dbReference type="NCBI Taxonomy" id="13818"/>
    <lineage>
        <taxon>Eukaryota</taxon>
        <taxon>Viridiplantae</taxon>
        <taxon>Streptophyta</taxon>
        <taxon>Embryophyta</taxon>
        <taxon>Tracheophyta</taxon>
        <taxon>Polypodiopsida</taxon>
        <taxon>Polypodiidae</taxon>
        <taxon>Polypodiales</taxon>
        <taxon>Pteridineae</taxon>
        <taxon>Pteridaceae</taxon>
        <taxon>Vittarioideae</taxon>
        <taxon>Adiantum</taxon>
    </lineage>
</organism>
<dbReference type="OrthoDB" id="1645289at2759"/>
<evidence type="ECO:0000313" key="1">
    <source>
        <dbReference type="EMBL" id="KAI5062382.1"/>
    </source>
</evidence>
<protein>
    <submittedName>
        <fullName evidence="1">Uncharacterized protein</fullName>
    </submittedName>
</protein>
<evidence type="ECO:0000313" key="2">
    <source>
        <dbReference type="Proteomes" id="UP000886520"/>
    </source>
</evidence>
<keyword evidence="2" id="KW-1185">Reference proteome</keyword>
<sequence>MRTCVDASPNAQYAEAWCPTPARPSVRALKALSADESETAVTTRDTLIAWPRSTVHISFNMLTIRSIGFLGVKRHSQKHVQRTNQFFCQWVTALVIGKPFLWFRW</sequence>
<reference evidence="1" key="1">
    <citation type="submission" date="2021-01" db="EMBL/GenBank/DDBJ databases">
        <title>Adiantum capillus-veneris genome.</title>
        <authorList>
            <person name="Fang Y."/>
            <person name="Liao Q."/>
        </authorList>
    </citation>
    <scope>NUCLEOTIDE SEQUENCE</scope>
    <source>
        <strain evidence="1">H3</strain>
        <tissue evidence="1">Leaf</tissue>
    </source>
</reference>
<name>A0A9D4U7E7_ADICA</name>
<proteinExistence type="predicted"/>
<dbReference type="EMBL" id="JABFUD020000022">
    <property type="protein sequence ID" value="KAI5062382.1"/>
    <property type="molecule type" value="Genomic_DNA"/>
</dbReference>